<keyword evidence="2" id="KW-1185">Reference proteome</keyword>
<name>A0ACC1MIR2_9PEZI</name>
<protein>
    <submittedName>
        <fullName evidence="1">Uncharacterized protein</fullName>
    </submittedName>
</protein>
<comment type="caution">
    <text evidence="1">The sequence shown here is derived from an EMBL/GenBank/DDBJ whole genome shotgun (WGS) entry which is preliminary data.</text>
</comment>
<gene>
    <name evidence="1" type="ORF">NUW58_g10642</name>
</gene>
<reference evidence="1" key="1">
    <citation type="submission" date="2022-10" db="EMBL/GenBank/DDBJ databases">
        <title>Genome Sequence of Xylaria curta.</title>
        <authorList>
            <person name="Buettner E."/>
        </authorList>
    </citation>
    <scope>NUCLEOTIDE SEQUENCE</scope>
    <source>
        <strain evidence="1">Babe10</strain>
    </source>
</reference>
<dbReference type="Proteomes" id="UP001143856">
    <property type="component" value="Unassembled WGS sequence"/>
</dbReference>
<accession>A0ACC1MIR2</accession>
<dbReference type="EMBL" id="JAPDGR010005068">
    <property type="protein sequence ID" value="KAJ2966529.1"/>
    <property type="molecule type" value="Genomic_DNA"/>
</dbReference>
<sequence>MGKKDDPLAVVDPRAQVYGVKNLRVVDASAFPLLPPGHPQSTVYALAEKIACDIAGNCGRPPVYPTNPMNSTYPVSREVQEETKLMLCLGFMGDGDHGPRLADDDDLELRVEYLGTYPRWCFIALAVDCALSMVSSPSKAGDASAGQTIPPSPIVATEQKTGSAVRGASLLIILQVASRAITFVANQLLLRFLTASCWASLHSWKSTISPCCSSREKACALLSSGRERARAGRL</sequence>
<evidence type="ECO:0000313" key="2">
    <source>
        <dbReference type="Proteomes" id="UP001143856"/>
    </source>
</evidence>
<proteinExistence type="predicted"/>
<evidence type="ECO:0000313" key="1">
    <source>
        <dbReference type="EMBL" id="KAJ2966529.1"/>
    </source>
</evidence>
<organism evidence="1 2">
    <name type="scientific">Xylaria curta</name>
    <dbReference type="NCBI Taxonomy" id="42375"/>
    <lineage>
        <taxon>Eukaryota</taxon>
        <taxon>Fungi</taxon>
        <taxon>Dikarya</taxon>
        <taxon>Ascomycota</taxon>
        <taxon>Pezizomycotina</taxon>
        <taxon>Sordariomycetes</taxon>
        <taxon>Xylariomycetidae</taxon>
        <taxon>Xylariales</taxon>
        <taxon>Xylariaceae</taxon>
        <taxon>Xylaria</taxon>
    </lineage>
</organism>